<dbReference type="Proteomes" id="UP000004473">
    <property type="component" value="Unassembled WGS sequence"/>
</dbReference>
<evidence type="ECO:0000313" key="1">
    <source>
        <dbReference type="EMBL" id="EIG25247.1"/>
    </source>
</evidence>
<reference evidence="1 2" key="1">
    <citation type="submission" date="2012-04" db="EMBL/GenBank/DDBJ databases">
        <authorList>
            <person name="Harkins D.M."/>
            <person name="Madupu R."/>
            <person name="Durkin A.S."/>
            <person name="Torralba M."/>
            <person name="Methe B."/>
            <person name="Sutton G.G."/>
            <person name="Nelson K.E."/>
        </authorList>
    </citation>
    <scope>NUCLEOTIDE SEQUENCE [LARGE SCALE GENOMIC DNA]</scope>
    <source>
        <strain evidence="1 2">VK64</strain>
    </source>
</reference>
<organism evidence="1 2">
    <name type="scientific">Neisseria sicca VK64</name>
    <dbReference type="NCBI Taxonomy" id="1095748"/>
    <lineage>
        <taxon>Bacteria</taxon>
        <taxon>Pseudomonadati</taxon>
        <taxon>Pseudomonadota</taxon>
        <taxon>Betaproteobacteria</taxon>
        <taxon>Neisseriales</taxon>
        <taxon>Neisseriaceae</taxon>
        <taxon>Neisseria</taxon>
    </lineage>
</organism>
<proteinExistence type="predicted"/>
<gene>
    <name evidence="1" type="ORF">HMPREF1051_0583</name>
</gene>
<dbReference type="EMBL" id="AJMT01000178">
    <property type="protein sequence ID" value="EIG25247.1"/>
    <property type="molecule type" value="Genomic_DNA"/>
</dbReference>
<sequence>MRRVEGSSEIPLTVIPAQAGIHRTATEKPKINKAAELYRWIPACAGMTAARRFLLS</sequence>
<accession>I2NHD6</accession>
<name>I2NHD6_NEISI</name>
<evidence type="ECO:0000313" key="2">
    <source>
        <dbReference type="Proteomes" id="UP000004473"/>
    </source>
</evidence>
<comment type="caution">
    <text evidence="1">The sequence shown here is derived from an EMBL/GenBank/DDBJ whole genome shotgun (WGS) entry which is preliminary data.</text>
</comment>
<dbReference type="AlphaFoldDB" id="I2NHD6"/>
<protein>
    <submittedName>
        <fullName evidence="1">Uncharacterized protein</fullName>
    </submittedName>
</protein>